<dbReference type="KEGG" id="mut:GVT53_19025"/>
<dbReference type="EMBL" id="CP049616">
    <property type="protein sequence ID" value="QII46687.1"/>
    <property type="molecule type" value="Genomic_DNA"/>
</dbReference>
<evidence type="ECO:0000313" key="2">
    <source>
        <dbReference type="EMBL" id="QII46687.1"/>
    </source>
</evidence>
<reference evidence="2 3" key="1">
    <citation type="submission" date="2020-02" db="EMBL/GenBank/DDBJ databases">
        <title>Complete genome of Muricauda sp. 501str8.</title>
        <authorList>
            <person name="Dong B."/>
            <person name="Zhu S."/>
            <person name="Yang J."/>
            <person name="Chen J."/>
        </authorList>
    </citation>
    <scope>NUCLEOTIDE SEQUENCE [LARGE SCALE GENOMIC DNA]</scope>
    <source>
        <strain evidence="2 3">501str8</strain>
    </source>
</reference>
<dbReference type="SUPFAM" id="SSF159888">
    <property type="entry name" value="YdhG-like"/>
    <property type="match status" value="1"/>
</dbReference>
<organism evidence="2 3">
    <name type="scientific">Flagellimonas oceani</name>
    <dbReference type="NCBI Taxonomy" id="2698672"/>
    <lineage>
        <taxon>Bacteria</taxon>
        <taxon>Pseudomonadati</taxon>
        <taxon>Bacteroidota</taxon>
        <taxon>Flavobacteriia</taxon>
        <taxon>Flavobacteriales</taxon>
        <taxon>Flavobacteriaceae</taxon>
        <taxon>Flagellimonas</taxon>
    </lineage>
</organism>
<evidence type="ECO:0000259" key="1">
    <source>
        <dbReference type="Pfam" id="PF08818"/>
    </source>
</evidence>
<sequence length="152" mass="17668">MTIEAKTPDEYIQKLPEERKEAFSKLREIIKNNLPEGFEECISYGMIGFVVPHSMYPDGYHVDPKLPLPFINIASQKNFVALYHSGIYANPSLHDWFVAEYPKFVNTKLDMGKSCIRFKNMDTIPYQLIAALCQKMTPQEWIVLYEKNIKKS</sequence>
<proteinExistence type="predicted"/>
<evidence type="ECO:0000313" key="3">
    <source>
        <dbReference type="Proteomes" id="UP000502928"/>
    </source>
</evidence>
<dbReference type="Gene3D" id="3.90.1150.200">
    <property type="match status" value="1"/>
</dbReference>
<protein>
    <submittedName>
        <fullName evidence="2">DUF1801 domain-containing protein</fullName>
    </submittedName>
</protein>
<dbReference type="InterPro" id="IPR014922">
    <property type="entry name" value="YdhG-like"/>
</dbReference>
<dbReference type="Pfam" id="PF08818">
    <property type="entry name" value="DUF1801"/>
    <property type="match status" value="1"/>
</dbReference>
<accession>A0A6G7J8D0</accession>
<gene>
    <name evidence="2" type="ORF">GVT53_19025</name>
</gene>
<name>A0A6G7J8D0_9FLAO</name>
<keyword evidence="3" id="KW-1185">Reference proteome</keyword>
<dbReference type="Proteomes" id="UP000502928">
    <property type="component" value="Chromosome"/>
</dbReference>
<dbReference type="RefSeq" id="WP_166250059.1">
    <property type="nucleotide sequence ID" value="NZ_CP049616.1"/>
</dbReference>
<dbReference type="AlphaFoldDB" id="A0A6G7J8D0"/>
<feature type="domain" description="YdhG-like" evidence="1">
    <location>
        <begin position="19"/>
        <end position="135"/>
    </location>
</feature>